<comment type="similarity">
    <text evidence="2 14">Belongs to the ATPase protein 8 family.</text>
</comment>
<keyword evidence="15" id="KW-0732">Signal</keyword>
<evidence type="ECO:0000256" key="6">
    <source>
        <dbReference type="ARBA" id="ARBA00022781"/>
    </source>
</evidence>
<keyword evidence="11" id="KW-0066">ATP synthesis</keyword>
<evidence type="ECO:0000256" key="15">
    <source>
        <dbReference type="SAM" id="SignalP"/>
    </source>
</evidence>
<comment type="subunit">
    <text evidence="13">Component of the ATP synthase complex composed at least of ATP5F1A/subunit alpha, ATP5F1B/subunit beta, ATP5MC1/subunit c (homooctomer), MT-ATP6/subunit a, MT-ATP8/subunit 8, ATP5ME/subunit e, ATP5MF/subunit f, ATP5MG/subunit g, ATP5MK/subunit k, ATP5MJ/subunit j, ATP5F1C/subunit gamma, ATP5F1D/subunit delta, ATP5F1E/subunit epsilon, ATP5PF/subunit F6, ATP5PB/subunit b, ATP5PD/subunit d, ATP5PO/subunit OSCP. ATP synthase complex consists of a soluble F(1) head domain (subunits alpha(3) and beta(3)) - the catalytic core - and a membrane F(0) domain - the membrane proton channel (subunits c, a, 8, e, f, g, k and j). These two domains are linked by a central stalk (subunits gamma, delta, and epsilon) rotating inside the F1 region and a stationary peripheral stalk (subunits F6, b, d, and OSCP).</text>
</comment>
<keyword evidence="7" id="KW-1133">Transmembrane helix</keyword>
<evidence type="ECO:0000256" key="4">
    <source>
        <dbReference type="ARBA" id="ARBA00022547"/>
    </source>
</evidence>
<evidence type="ECO:0000256" key="3">
    <source>
        <dbReference type="ARBA" id="ARBA00022448"/>
    </source>
</evidence>
<evidence type="ECO:0000256" key="12">
    <source>
        <dbReference type="ARBA" id="ARBA00053067"/>
    </source>
</evidence>
<dbReference type="InterPro" id="IPR050635">
    <property type="entry name" value="ATPase_protein_8"/>
</dbReference>
<evidence type="ECO:0000256" key="1">
    <source>
        <dbReference type="ARBA" id="ARBA00004304"/>
    </source>
</evidence>
<comment type="subcellular location">
    <subcellularLocation>
        <location evidence="1 14">Mitochondrion membrane</location>
        <topology evidence="1 14">Single-pass membrane protein</topology>
    </subcellularLocation>
</comment>
<keyword evidence="6 14" id="KW-0375">Hydrogen ion transport</keyword>
<dbReference type="EMBL" id="AB016274">
    <property type="protein sequence ID" value="BAA82489.1"/>
    <property type="molecule type" value="Genomic_DNA"/>
</dbReference>
<dbReference type="Pfam" id="PF00895">
    <property type="entry name" value="ATP-synt_8"/>
    <property type="match status" value="1"/>
</dbReference>
<keyword evidence="9 14" id="KW-0496">Mitochondrion</keyword>
<keyword evidence="5 14" id="KW-0812">Transmembrane</keyword>
<proteinExistence type="inferred from homology"/>
<evidence type="ECO:0000256" key="8">
    <source>
        <dbReference type="ARBA" id="ARBA00023065"/>
    </source>
</evidence>
<evidence type="ECO:0000313" key="16">
    <source>
        <dbReference type="EMBL" id="BAA82489.1"/>
    </source>
</evidence>
<keyword evidence="4 14" id="KW-0138">CF(0)</keyword>
<comment type="function">
    <text evidence="12">Subunit 8, of the mitochondrial membrane ATP synthase complex (F(1)F(0) ATP synthase or Complex V) that produces ATP from ADP in the presence of a proton gradient across the membrane which is generated by electron transport complexes of the respiratory chain. ATP synthase complex consist of a soluble F(1) head domain - the catalytic core - and a membrane F(1) domain - the membrane proton channel. These two domains are linked by a central stalk rotating inside the F(1) region and a stationary peripheral stalk. During catalysis, ATP synthesis in the catalytic domain of F(1) is coupled via a rotary mechanism of the central stalk subunits to proton translocation. In vivo, can only synthesize ATP although its ATP hydrolase activity can be activated artificially in vitro. Part of the complex F(0) domain.</text>
</comment>
<dbReference type="GO" id="GO:0045259">
    <property type="term" value="C:proton-transporting ATP synthase complex"/>
    <property type="evidence" value="ECO:0007669"/>
    <property type="project" value="UniProtKB-KW"/>
</dbReference>
<protein>
    <recommendedName>
        <fullName evidence="14">ATP synthase complex subunit 8</fullName>
    </recommendedName>
</protein>
<evidence type="ECO:0000256" key="13">
    <source>
        <dbReference type="ARBA" id="ARBA00064647"/>
    </source>
</evidence>
<evidence type="ECO:0000256" key="14">
    <source>
        <dbReference type="RuleBase" id="RU003661"/>
    </source>
</evidence>
<dbReference type="AlphaFoldDB" id="Q9XPF8"/>
<evidence type="ECO:0000256" key="2">
    <source>
        <dbReference type="ARBA" id="ARBA00008892"/>
    </source>
</evidence>
<evidence type="ECO:0000256" key="5">
    <source>
        <dbReference type="ARBA" id="ARBA00022692"/>
    </source>
</evidence>
<organism evidence="16">
    <name type="scientific">Sigmops gracilis</name>
    <name type="common">Slender fangjaw</name>
    <name type="synonym">Gonostoma gracile</name>
    <dbReference type="NCBI Taxonomy" id="48457"/>
    <lineage>
        <taxon>Eukaryota</taxon>
        <taxon>Metazoa</taxon>
        <taxon>Chordata</taxon>
        <taxon>Craniata</taxon>
        <taxon>Vertebrata</taxon>
        <taxon>Euteleostomi</taxon>
        <taxon>Actinopterygii</taxon>
        <taxon>Neopterygii</taxon>
        <taxon>Teleostei</taxon>
        <taxon>Stomiati</taxon>
        <taxon>Stomiiformes</taxon>
        <taxon>Gonostomatidae</taxon>
        <taxon>Sigmops</taxon>
    </lineage>
</organism>
<sequence>MPQLNPAPWLSISLLAWLILLTLIPPKILAHFTHNKLTPGTEKTQTKPWDWSWY</sequence>
<evidence type="ECO:0000256" key="7">
    <source>
        <dbReference type="ARBA" id="ARBA00022989"/>
    </source>
</evidence>
<evidence type="ECO:0000256" key="9">
    <source>
        <dbReference type="ARBA" id="ARBA00023128"/>
    </source>
</evidence>
<gene>
    <name evidence="16" type="primary">ATPase8</name>
</gene>
<dbReference type="PANTHER" id="PTHR39937">
    <property type="entry name" value="ATP SYNTHASE PROTEIN 8"/>
    <property type="match status" value="1"/>
</dbReference>
<accession>Q9XPF8</accession>
<name>Q9XPF8_SIGGR</name>
<keyword evidence="10" id="KW-0472">Membrane</keyword>
<dbReference type="GO" id="GO:0015986">
    <property type="term" value="P:proton motive force-driven ATP synthesis"/>
    <property type="evidence" value="ECO:0007669"/>
    <property type="project" value="InterPro"/>
</dbReference>
<reference evidence="16" key="1">
    <citation type="journal article" date="1999" name="Mar. Biotechnol.">
        <title>Organization of the mitochondrial genome of a deep-sea fish, Gonostoma gracile (Teleostei: Stomiiformes): first example of transfer RNA gene rearrangements in bony fishes.</title>
        <authorList>
            <person name="Miya M."/>
            <person name="Nishida M."/>
        </authorList>
    </citation>
    <scope>NUCLEOTIDE SEQUENCE</scope>
</reference>
<dbReference type="GO" id="GO:0031966">
    <property type="term" value="C:mitochondrial membrane"/>
    <property type="evidence" value="ECO:0007669"/>
    <property type="project" value="UniProtKB-SubCell"/>
</dbReference>
<dbReference type="InterPro" id="IPR001421">
    <property type="entry name" value="ATP8_metazoa"/>
</dbReference>
<dbReference type="GO" id="GO:0015078">
    <property type="term" value="F:proton transmembrane transporter activity"/>
    <property type="evidence" value="ECO:0007669"/>
    <property type="project" value="InterPro"/>
</dbReference>
<geneLocation type="mitochondrion" evidence="16"/>
<evidence type="ECO:0000256" key="11">
    <source>
        <dbReference type="ARBA" id="ARBA00023310"/>
    </source>
</evidence>
<feature type="signal peptide" evidence="15">
    <location>
        <begin position="1"/>
        <end position="30"/>
    </location>
</feature>
<keyword evidence="3 14" id="KW-0813">Transport</keyword>
<dbReference type="PANTHER" id="PTHR39937:SF1">
    <property type="entry name" value="ATP SYNTHASE PROTEIN 8"/>
    <property type="match status" value="1"/>
</dbReference>
<feature type="chain" id="PRO_5004336638" description="ATP synthase complex subunit 8" evidence="15">
    <location>
        <begin position="31"/>
        <end position="54"/>
    </location>
</feature>
<evidence type="ECO:0000256" key="10">
    <source>
        <dbReference type="ARBA" id="ARBA00023136"/>
    </source>
</evidence>
<keyword evidence="8 14" id="KW-0406">Ion transport</keyword>